<dbReference type="InterPro" id="IPR025965">
    <property type="entry name" value="FlgD/Vpr_Ig-like"/>
</dbReference>
<evidence type="ECO:0000313" key="7">
    <source>
        <dbReference type="EMBL" id="MEN2786151.1"/>
    </source>
</evidence>
<evidence type="ECO:0000259" key="6">
    <source>
        <dbReference type="Pfam" id="PF13860"/>
    </source>
</evidence>
<dbReference type="RefSeq" id="WP_345863955.1">
    <property type="nucleotide sequence ID" value="NZ_JBDIMF010000002.1"/>
</dbReference>
<keyword evidence="7" id="KW-0966">Cell projection</keyword>
<evidence type="ECO:0000256" key="4">
    <source>
        <dbReference type="ARBA" id="ARBA00024746"/>
    </source>
</evidence>
<keyword evidence="7" id="KW-0969">Cilium</keyword>
<keyword evidence="3 5" id="KW-1005">Bacterial flagellum biogenesis</keyword>
<evidence type="ECO:0000256" key="1">
    <source>
        <dbReference type="ARBA" id="ARBA00010577"/>
    </source>
</evidence>
<sequence length="223" mass="23255">MTTITNATGQSATATSPMVATSGGITADFDMFLKLLTTQMQNQDPLDPMDSSEYTQQLVQFSQVEQSIQQTGALKDIITKLTGQDMAQASNYIGRETRFDSPIAGFGEAPATWTYVASAKPASLKLSVLDEAGNVVRTQTLDPAEQGRYSWDGTKTDGSQAAKGAYKLAIEALDSAGKAVPVAINSVGIVKEVVSDGANVVLNVNGVRYAVGGLVAVANSPGA</sequence>
<feature type="domain" description="FlgD/Vpr Ig-like" evidence="6">
    <location>
        <begin position="105"/>
        <end position="173"/>
    </location>
</feature>
<accession>A0ABU9XQQ8</accession>
<keyword evidence="8" id="KW-1185">Reference proteome</keyword>
<name>A0ABU9XQQ8_9SPHN</name>
<evidence type="ECO:0000313" key="8">
    <source>
        <dbReference type="Proteomes" id="UP001404104"/>
    </source>
</evidence>
<comment type="similarity">
    <text evidence="1 5">Belongs to the FlgD family.</text>
</comment>
<proteinExistence type="inferred from homology"/>
<dbReference type="Gene3D" id="2.30.30.910">
    <property type="match status" value="1"/>
</dbReference>
<dbReference type="EMBL" id="JBDIMF010000002">
    <property type="protein sequence ID" value="MEN2786151.1"/>
    <property type="molecule type" value="Genomic_DNA"/>
</dbReference>
<comment type="caution">
    <text evidence="7">The sequence shown here is derived from an EMBL/GenBank/DDBJ whole genome shotgun (WGS) entry which is preliminary data.</text>
</comment>
<keyword evidence="7" id="KW-0282">Flagellum</keyword>
<reference evidence="7 8" key="1">
    <citation type="submission" date="2024-05" db="EMBL/GenBank/DDBJ databases">
        <authorList>
            <person name="Liu Q."/>
            <person name="Xin Y.-H."/>
        </authorList>
    </citation>
    <scope>NUCLEOTIDE SEQUENCE [LARGE SCALE GENOMIC DNA]</scope>
    <source>
        <strain evidence="7 8">CGMCC 1.15349</strain>
    </source>
</reference>
<evidence type="ECO:0000256" key="5">
    <source>
        <dbReference type="RuleBase" id="RU362076"/>
    </source>
</evidence>
<dbReference type="Pfam" id="PF13860">
    <property type="entry name" value="FlgD_ig"/>
    <property type="match status" value="1"/>
</dbReference>
<comment type="function">
    <text evidence="4 5">Required for flagellar hook formation. May act as a scaffolding protein.</text>
</comment>
<dbReference type="Gene3D" id="2.60.40.4070">
    <property type="match status" value="1"/>
</dbReference>
<dbReference type="Proteomes" id="UP001404104">
    <property type="component" value="Unassembled WGS sequence"/>
</dbReference>
<dbReference type="InterPro" id="IPR005648">
    <property type="entry name" value="FlgD"/>
</dbReference>
<protein>
    <recommendedName>
        <fullName evidence="2 5">Basal-body rod modification protein FlgD</fullName>
    </recommendedName>
</protein>
<organism evidence="7 8">
    <name type="scientific">Sphingomonas qilianensis</name>
    <dbReference type="NCBI Taxonomy" id="1736690"/>
    <lineage>
        <taxon>Bacteria</taxon>
        <taxon>Pseudomonadati</taxon>
        <taxon>Pseudomonadota</taxon>
        <taxon>Alphaproteobacteria</taxon>
        <taxon>Sphingomonadales</taxon>
        <taxon>Sphingomonadaceae</taxon>
        <taxon>Sphingomonas</taxon>
    </lineage>
</organism>
<dbReference type="Pfam" id="PF03963">
    <property type="entry name" value="FlgD"/>
    <property type="match status" value="1"/>
</dbReference>
<evidence type="ECO:0000256" key="3">
    <source>
        <dbReference type="ARBA" id="ARBA00022795"/>
    </source>
</evidence>
<evidence type="ECO:0000256" key="2">
    <source>
        <dbReference type="ARBA" id="ARBA00016013"/>
    </source>
</evidence>
<gene>
    <name evidence="7" type="ORF">ABC969_06905</name>
</gene>